<reference evidence="4 5" key="1">
    <citation type="submission" date="2019-02" db="EMBL/GenBank/DDBJ databases">
        <title>Hyunsoonleella sp., isolated from marine sediment.</title>
        <authorList>
            <person name="Liu B.-T."/>
        </authorList>
    </citation>
    <scope>NUCLEOTIDE SEQUENCE [LARGE SCALE GENOMIC DNA]</scope>
    <source>
        <strain evidence="4 5">T58</strain>
    </source>
</reference>
<protein>
    <submittedName>
        <fullName evidence="4">GNAT family N-acetyltransferase</fullName>
    </submittedName>
</protein>
<comment type="caution">
    <text evidence="4">The sequence shown here is derived from an EMBL/GenBank/DDBJ whole genome shotgun (WGS) entry which is preliminary data.</text>
</comment>
<dbReference type="InterPro" id="IPR000182">
    <property type="entry name" value="GNAT_dom"/>
</dbReference>
<keyword evidence="2" id="KW-0012">Acyltransferase</keyword>
<dbReference type="PANTHER" id="PTHR10545:SF29">
    <property type="entry name" value="GH14572P-RELATED"/>
    <property type="match status" value="1"/>
</dbReference>
<dbReference type="PROSITE" id="PS51186">
    <property type="entry name" value="GNAT"/>
    <property type="match status" value="1"/>
</dbReference>
<gene>
    <name evidence="4" type="ORF">EYD45_04395</name>
</gene>
<proteinExistence type="predicted"/>
<dbReference type="SUPFAM" id="SSF55729">
    <property type="entry name" value="Acyl-CoA N-acyltransferases (Nat)"/>
    <property type="match status" value="1"/>
</dbReference>
<dbReference type="InterPro" id="IPR051016">
    <property type="entry name" value="Diverse_Substrate_AcTransf"/>
</dbReference>
<dbReference type="EMBL" id="SIRT01000002">
    <property type="protein sequence ID" value="TBN05524.1"/>
    <property type="molecule type" value="Genomic_DNA"/>
</dbReference>
<sequence>MNFSFDILDESDILKIVPLVEKLNDFKVSKAVLEERFLEMATQNYECTVIYDGDIIVGVCGLWYCTRHYTGKSVEVDHVYIEEAYRSKGLGKQFFKWIYDYVGKKGCKTVELNTYVSNYPSHKFYYNEGFEILGYHFLKKL</sequence>
<dbReference type="PANTHER" id="PTHR10545">
    <property type="entry name" value="DIAMINE N-ACETYLTRANSFERASE"/>
    <property type="match status" value="1"/>
</dbReference>
<dbReference type="CDD" id="cd04301">
    <property type="entry name" value="NAT_SF"/>
    <property type="match status" value="1"/>
</dbReference>
<name>A0A4V2JAC2_9FLAO</name>
<dbReference type="RefSeq" id="WP_130963142.1">
    <property type="nucleotide sequence ID" value="NZ_SIRT01000002.1"/>
</dbReference>
<evidence type="ECO:0000256" key="2">
    <source>
        <dbReference type="ARBA" id="ARBA00023315"/>
    </source>
</evidence>
<dbReference type="AlphaFoldDB" id="A0A4V2JAC2"/>
<dbReference type="OrthoDB" id="9789603at2"/>
<evidence type="ECO:0000313" key="5">
    <source>
        <dbReference type="Proteomes" id="UP000291142"/>
    </source>
</evidence>
<dbReference type="Proteomes" id="UP000291142">
    <property type="component" value="Unassembled WGS sequence"/>
</dbReference>
<dbReference type="Pfam" id="PF00583">
    <property type="entry name" value="Acetyltransf_1"/>
    <property type="match status" value="1"/>
</dbReference>
<accession>A0A4V2JAC2</accession>
<organism evidence="4 5">
    <name type="scientific">Hyunsoonleella flava</name>
    <dbReference type="NCBI Taxonomy" id="2527939"/>
    <lineage>
        <taxon>Bacteria</taxon>
        <taxon>Pseudomonadati</taxon>
        <taxon>Bacteroidota</taxon>
        <taxon>Flavobacteriia</taxon>
        <taxon>Flavobacteriales</taxon>
        <taxon>Flavobacteriaceae</taxon>
    </lineage>
</organism>
<evidence type="ECO:0000313" key="4">
    <source>
        <dbReference type="EMBL" id="TBN05524.1"/>
    </source>
</evidence>
<evidence type="ECO:0000256" key="1">
    <source>
        <dbReference type="ARBA" id="ARBA00022679"/>
    </source>
</evidence>
<evidence type="ECO:0000259" key="3">
    <source>
        <dbReference type="PROSITE" id="PS51186"/>
    </source>
</evidence>
<feature type="domain" description="N-acetyltransferase" evidence="3">
    <location>
        <begin position="3"/>
        <end position="141"/>
    </location>
</feature>
<dbReference type="InterPro" id="IPR016181">
    <property type="entry name" value="Acyl_CoA_acyltransferase"/>
</dbReference>
<dbReference type="GO" id="GO:0008080">
    <property type="term" value="F:N-acetyltransferase activity"/>
    <property type="evidence" value="ECO:0007669"/>
    <property type="project" value="UniProtKB-ARBA"/>
</dbReference>
<dbReference type="Gene3D" id="3.40.630.30">
    <property type="match status" value="1"/>
</dbReference>
<keyword evidence="1 4" id="KW-0808">Transferase</keyword>
<keyword evidence="5" id="KW-1185">Reference proteome</keyword>